<dbReference type="OrthoDB" id="570299at2"/>
<dbReference type="Gene3D" id="1.20.120.740">
    <property type="entry name" value="YgfB uncharacterised protein family UPF0149, PF03695"/>
    <property type="match status" value="1"/>
</dbReference>
<dbReference type="Pfam" id="PF03695">
    <property type="entry name" value="UPF0149"/>
    <property type="match status" value="1"/>
</dbReference>
<dbReference type="InterPro" id="IPR004027">
    <property type="entry name" value="SEC_C_motif"/>
</dbReference>
<name>A0A0K6GUX4_9NEIS</name>
<dbReference type="PANTHER" id="PTHR33747:SF1">
    <property type="entry name" value="ADENYLATE CYCLASE-ASSOCIATED CAP C-TERMINAL DOMAIN-CONTAINING PROTEIN"/>
    <property type="match status" value="1"/>
</dbReference>
<sequence length="220" mass="24578">MTAAAFDDADLTRLETLLTPLSQAGSTMRPDEVQGFFVALASGPDTLAREDWLSEVLGDAPAFENESERDELATLLQKLYDHTAAELAAGRMPEMILYAEEDSESPDFWPWCNAYLYTLDVVPTDWFEKADDEGFEDLLMPLMALGGMFEEEDGKVLMEFSEDELEGFREELPEAVLAVYQYWRAKMQAPKTVRRTAGKVGRNDPCPCGSGKKFKACCGE</sequence>
<protein>
    <submittedName>
        <fullName evidence="1">YecA family protein</fullName>
    </submittedName>
</protein>
<reference evidence="2" key="1">
    <citation type="submission" date="2015-08" db="EMBL/GenBank/DDBJ databases">
        <authorList>
            <person name="Varghese N."/>
        </authorList>
    </citation>
    <scope>NUCLEOTIDE SEQUENCE [LARGE SCALE GENOMIC DNA]</scope>
    <source>
        <strain evidence="2">DSM 17901</strain>
    </source>
</reference>
<gene>
    <name evidence="1" type="ORF">Ga0061063_1187</name>
</gene>
<dbReference type="InterPro" id="IPR011978">
    <property type="entry name" value="YgfB-like"/>
</dbReference>
<evidence type="ECO:0000313" key="2">
    <source>
        <dbReference type="Proteomes" id="UP000243535"/>
    </source>
</evidence>
<organism evidence="1 2">
    <name type="scientific">Gulbenkiania indica</name>
    <dbReference type="NCBI Taxonomy" id="375574"/>
    <lineage>
        <taxon>Bacteria</taxon>
        <taxon>Pseudomonadati</taxon>
        <taxon>Pseudomonadota</taxon>
        <taxon>Betaproteobacteria</taxon>
        <taxon>Neisseriales</taxon>
        <taxon>Chromobacteriaceae</taxon>
        <taxon>Gulbenkiania</taxon>
    </lineage>
</organism>
<evidence type="ECO:0000313" key="1">
    <source>
        <dbReference type="EMBL" id="CUA82322.1"/>
    </source>
</evidence>
<proteinExistence type="predicted"/>
<dbReference type="RefSeq" id="WP_054284981.1">
    <property type="nucleotide sequence ID" value="NZ_CYHA01000002.1"/>
</dbReference>
<dbReference type="PANTHER" id="PTHR33747">
    <property type="entry name" value="UPF0225 PROTEIN SCO1677"/>
    <property type="match status" value="1"/>
</dbReference>
<dbReference type="STRING" id="375574.GCA_001418035_00980"/>
<dbReference type="SUPFAM" id="SSF101327">
    <property type="entry name" value="YgfB-like"/>
    <property type="match status" value="1"/>
</dbReference>
<dbReference type="NCBIfam" id="TIGR02292">
    <property type="entry name" value="ygfB_yecA"/>
    <property type="match status" value="1"/>
</dbReference>
<dbReference type="Proteomes" id="UP000243535">
    <property type="component" value="Unassembled WGS sequence"/>
</dbReference>
<dbReference type="Pfam" id="PF02810">
    <property type="entry name" value="SEC-C"/>
    <property type="match status" value="1"/>
</dbReference>
<dbReference type="InterPro" id="IPR036255">
    <property type="entry name" value="YgfB-like_sf"/>
</dbReference>
<dbReference type="EMBL" id="CYHA01000002">
    <property type="protein sequence ID" value="CUA82322.1"/>
    <property type="molecule type" value="Genomic_DNA"/>
</dbReference>
<dbReference type="AlphaFoldDB" id="A0A0K6GUX4"/>
<dbReference type="SUPFAM" id="SSF103642">
    <property type="entry name" value="Sec-C motif"/>
    <property type="match status" value="1"/>
</dbReference>
<keyword evidence="2" id="KW-1185">Reference proteome</keyword>
<accession>A0A0K6GUX4</accession>